<dbReference type="EMBL" id="JAULSW010000009">
    <property type="protein sequence ID" value="KAK3370389.1"/>
    <property type="molecule type" value="Genomic_DNA"/>
</dbReference>
<feature type="domain" description="Oxidoreductase acuF-like C2H2 type zinc-finger" evidence="2">
    <location>
        <begin position="390"/>
        <end position="418"/>
    </location>
</feature>
<feature type="region of interest" description="Disordered" evidence="1">
    <location>
        <begin position="781"/>
        <end position="815"/>
    </location>
</feature>
<evidence type="ECO:0000313" key="3">
    <source>
        <dbReference type="EMBL" id="KAK3370389.1"/>
    </source>
</evidence>
<name>A0AAE0K5D4_9PEZI</name>
<feature type="compositionally biased region" description="Basic and acidic residues" evidence="1">
    <location>
        <begin position="1335"/>
        <end position="1358"/>
    </location>
</feature>
<dbReference type="InterPro" id="IPR058925">
    <property type="entry name" value="zf-C2H2_AcuF"/>
</dbReference>
<protein>
    <recommendedName>
        <fullName evidence="2">Oxidoreductase acuF-like C2H2 type zinc-finger domain-containing protein</fullName>
    </recommendedName>
</protein>
<feature type="region of interest" description="Disordered" evidence="1">
    <location>
        <begin position="72"/>
        <end position="92"/>
    </location>
</feature>
<feature type="region of interest" description="Disordered" evidence="1">
    <location>
        <begin position="1253"/>
        <end position="1273"/>
    </location>
</feature>
<feature type="region of interest" description="Disordered" evidence="1">
    <location>
        <begin position="1288"/>
        <end position="1358"/>
    </location>
</feature>
<accession>A0AAE0K5D4</accession>
<evidence type="ECO:0000259" key="2">
    <source>
        <dbReference type="Pfam" id="PF26082"/>
    </source>
</evidence>
<feature type="compositionally biased region" description="Polar residues" evidence="1">
    <location>
        <begin position="1134"/>
        <end position="1157"/>
    </location>
</feature>
<feature type="compositionally biased region" description="Acidic residues" evidence="1">
    <location>
        <begin position="202"/>
        <end position="211"/>
    </location>
</feature>
<dbReference type="CDD" id="cd14688">
    <property type="entry name" value="bZIP_YAP"/>
    <property type="match status" value="1"/>
</dbReference>
<organism evidence="3 4">
    <name type="scientific">Podospora didyma</name>
    <dbReference type="NCBI Taxonomy" id="330526"/>
    <lineage>
        <taxon>Eukaryota</taxon>
        <taxon>Fungi</taxon>
        <taxon>Dikarya</taxon>
        <taxon>Ascomycota</taxon>
        <taxon>Pezizomycotina</taxon>
        <taxon>Sordariomycetes</taxon>
        <taxon>Sordariomycetidae</taxon>
        <taxon>Sordariales</taxon>
        <taxon>Podosporaceae</taxon>
        <taxon>Podospora</taxon>
    </lineage>
</organism>
<gene>
    <name evidence="3" type="ORF">B0H63DRAFT_315449</name>
</gene>
<feature type="compositionally biased region" description="Low complexity" evidence="1">
    <location>
        <begin position="610"/>
        <end position="623"/>
    </location>
</feature>
<feature type="region of interest" description="Disordered" evidence="1">
    <location>
        <begin position="1429"/>
        <end position="1456"/>
    </location>
</feature>
<dbReference type="Proteomes" id="UP001285441">
    <property type="component" value="Unassembled WGS sequence"/>
</dbReference>
<feature type="compositionally biased region" description="Polar residues" evidence="1">
    <location>
        <begin position="1293"/>
        <end position="1302"/>
    </location>
</feature>
<reference evidence="3" key="1">
    <citation type="journal article" date="2023" name="Mol. Phylogenet. Evol.">
        <title>Genome-scale phylogeny and comparative genomics of the fungal order Sordariales.</title>
        <authorList>
            <person name="Hensen N."/>
            <person name="Bonometti L."/>
            <person name="Westerberg I."/>
            <person name="Brannstrom I.O."/>
            <person name="Guillou S."/>
            <person name="Cros-Aarteil S."/>
            <person name="Calhoun S."/>
            <person name="Haridas S."/>
            <person name="Kuo A."/>
            <person name="Mondo S."/>
            <person name="Pangilinan J."/>
            <person name="Riley R."/>
            <person name="LaButti K."/>
            <person name="Andreopoulos B."/>
            <person name="Lipzen A."/>
            <person name="Chen C."/>
            <person name="Yan M."/>
            <person name="Daum C."/>
            <person name="Ng V."/>
            <person name="Clum A."/>
            <person name="Steindorff A."/>
            <person name="Ohm R.A."/>
            <person name="Martin F."/>
            <person name="Silar P."/>
            <person name="Natvig D.O."/>
            <person name="Lalanne C."/>
            <person name="Gautier V."/>
            <person name="Ament-Velasquez S.L."/>
            <person name="Kruys A."/>
            <person name="Hutchinson M.I."/>
            <person name="Powell A.J."/>
            <person name="Barry K."/>
            <person name="Miller A.N."/>
            <person name="Grigoriev I.V."/>
            <person name="Debuchy R."/>
            <person name="Gladieux P."/>
            <person name="Hiltunen Thoren M."/>
            <person name="Johannesson H."/>
        </authorList>
    </citation>
    <scope>NUCLEOTIDE SEQUENCE</scope>
    <source>
        <strain evidence="3">CBS 232.78</strain>
    </source>
</reference>
<dbReference type="PANTHER" id="PTHR35391">
    <property type="entry name" value="C2H2-TYPE DOMAIN-CONTAINING PROTEIN-RELATED"/>
    <property type="match status" value="1"/>
</dbReference>
<keyword evidence="4" id="KW-1185">Reference proteome</keyword>
<feature type="region of interest" description="Disordered" evidence="1">
    <location>
        <begin position="1131"/>
        <end position="1177"/>
    </location>
</feature>
<comment type="caution">
    <text evidence="3">The sequence shown here is derived from an EMBL/GenBank/DDBJ whole genome shotgun (WGS) entry which is preliminary data.</text>
</comment>
<proteinExistence type="predicted"/>
<feature type="compositionally biased region" description="Polar residues" evidence="1">
    <location>
        <begin position="800"/>
        <end position="810"/>
    </location>
</feature>
<dbReference type="PANTHER" id="PTHR35391:SF7">
    <property type="entry name" value="C2H2-TYPE DOMAIN-CONTAINING PROTEIN"/>
    <property type="match status" value="1"/>
</dbReference>
<feature type="region of interest" description="Disordered" evidence="1">
    <location>
        <begin position="556"/>
        <end position="585"/>
    </location>
</feature>
<dbReference type="Pfam" id="PF26082">
    <property type="entry name" value="zf-C2H2_AcuF"/>
    <property type="match status" value="1"/>
</dbReference>
<reference evidence="3" key="2">
    <citation type="submission" date="2023-06" db="EMBL/GenBank/DDBJ databases">
        <authorList>
            <consortium name="Lawrence Berkeley National Laboratory"/>
            <person name="Haridas S."/>
            <person name="Hensen N."/>
            <person name="Bonometti L."/>
            <person name="Westerberg I."/>
            <person name="Brannstrom I.O."/>
            <person name="Guillou S."/>
            <person name="Cros-Aarteil S."/>
            <person name="Calhoun S."/>
            <person name="Kuo A."/>
            <person name="Mondo S."/>
            <person name="Pangilinan J."/>
            <person name="Riley R."/>
            <person name="LaButti K."/>
            <person name="Andreopoulos B."/>
            <person name="Lipzen A."/>
            <person name="Chen C."/>
            <person name="Yanf M."/>
            <person name="Daum C."/>
            <person name="Ng V."/>
            <person name="Clum A."/>
            <person name="Steindorff A."/>
            <person name="Ohm R."/>
            <person name="Martin F."/>
            <person name="Silar P."/>
            <person name="Natvig D."/>
            <person name="Lalanne C."/>
            <person name="Gautier V."/>
            <person name="Ament-velasquez S.L."/>
            <person name="Kruys A."/>
            <person name="Hutchinson M.I."/>
            <person name="Powell A.J."/>
            <person name="Barry K."/>
            <person name="Miller A.N."/>
            <person name="Grigoriev I.V."/>
            <person name="Debuchy R."/>
            <person name="Gladieux P."/>
            <person name="Thoren M.H."/>
            <person name="Johannesson H."/>
        </authorList>
    </citation>
    <scope>NUCLEOTIDE SEQUENCE</scope>
    <source>
        <strain evidence="3">CBS 232.78</strain>
    </source>
</reference>
<feature type="region of interest" description="Disordered" evidence="1">
    <location>
        <begin position="1511"/>
        <end position="1535"/>
    </location>
</feature>
<feature type="region of interest" description="Disordered" evidence="1">
    <location>
        <begin position="189"/>
        <end position="220"/>
    </location>
</feature>
<evidence type="ECO:0000313" key="4">
    <source>
        <dbReference type="Proteomes" id="UP001285441"/>
    </source>
</evidence>
<feature type="region of interest" description="Disordered" evidence="1">
    <location>
        <begin position="602"/>
        <end position="673"/>
    </location>
</feature>
<feature type="region of interest" description="Disordered" evidence="1">
    <location>
        <begin position="930"/>
        <end position="968"/>
    </location>
</feature>
<evidence type="ECO:0000256" key="1">
    <source>
        <dbReference type="SAM" id="MobiDB-lite"/>
    </source>
</evidence>
<sequence length="1643" mass="185221">MEGLKPAQDEHVFIPGYGTGSALSSSANLGEDWTNTSDRAERRRIQNRITQREYRKKLKGRLEDLERRAEASNDALIRDPNPQPNATSISQKSRHVRERFLGLITLLEDKQQDGTSVMTASPVAVTDALERFTLWAGNMGAMKNPLTKLSLDYRLQSTDAADVRTHIQRQLDEILEAIDSLKNITLGTSPNRDMSLDADINSGEEEDDDTSSETSDMPSDEANMTLEIISECIKSLFRIGVLVRKSTPRDRFKRALQNSELVFPPSFDIDYVRHKHPKAGSDWLSARLGRAISKRRQFIKYCRDHKSRLGADDHGREGPTTKNLEGLEILAAATERLSSKATTFVPAKQLQEGFEEDEHDDAVSIMSASTMTEALSVLKLPRLADLSPDQEPFECPICFTLQSFRHEKAWRSHAFRDLKPYVCTLGDADCEWEFFGDRSSWFEHELKHHRARYSCVLCSHGPLQSKNLRVHIVEEHGPFPPDQLDMLQDAGRETITKYRAQECPFCDDWADSIGSKLGINMEEKSRKEISVNASRFQRHVAAHQEQLAIFALPRATEEQGTPRSGSFAGSNSAAASLTNGYEDHTTPWLEEVTDAPEIFEQGEESHQEMPPNTSSTSSSPPQSHVEENVSHLSPPSLDADANPSPGPYNWETAHISISPSPPPPHSSDLHGRVPSLPPWRRGYPIAAQWTMEKVQMWLQANQFSRDWQETFKELQLHGAQFLEFGTPPGLSSVPFLKFVYLNRVERLVKRGAVVDPDKEMEDLNRMRRLIWGIVTGRTSRASRGHSRRGQDEQLEEESGNRTGELSQNPDTTPPPAWLSACLEELKTQHPSDWFDAVMLYSAIDPDNTHEAEVEMHLVPQISCNDCLEYYPIGPGLTIDNFKVHLASAEHRENVEERLARKDAPSQSFLSKNEHHAGITLIMSDEQSAPLPLETHPRSLSPSHGLISDEKNEDYSSAPEPTSPGALGETHDELLSRTAHPTGYTHCKAVPSCLNRTESGSDFCHYHECIAPGCTDQTAQEGSECFCFRHFYECQAENCHNSRLDPVRGFNHLRFCSEHACKVVDCHRRMNGIDTCMSHKGWRADAPYSPRSTTSTWASVPASVAPPPSATGVESIVSPIIGHVVEEADIISPDSDPTATTEEPPSYFSSFSRQTDSFTPLKPGSDILSPPLPYSIGPSGNPMEMTKPTNAFLLEQEIFKIENSRLQSVRMEEENRVMSAKDPVQEQMEASYKKEGQTDPEVEAMKAQLENFKRELKGQEEQERQKEIAEGARREAQLALDEQIKSLRWASPKASAQTRTIPDSTEESTAMGPKAIENRKKKETDEQEAIAAWKTSEAERSEKEKKDREQTEIEYQRRLQDELHNSGLDEKDIAVIQRRLQERRLEVEQLVAGFSEEEEKLDREYQRRLAGYLSMSGLDKEQIAAILEKEKRKKEQKNPPPTSQHRADDESDSSEIDDAEYQELLQARREMRRRKRLSSGALGKRTISESIGSDTGQEAEVRVDHPSVVQNPDLAGDAEMPNLKEPPTEEVSKTPWATPCTGNILVDKKWHAMPDPPGMTVCEECFDTVVWPLLEAGHNEVARNFLRRRQYRTLGVCHLNKKTRSLTRDIFDAACEKNDLEFLKKELPPLLWVHPALLKAKYKA</sequence>
<feature type="compositionally biased region" description="Low complexity" evidence="1">
    <location>
        <begin position="564"/>
        <end position="576"/>
    </location>
</feature>